<evidence type="ECO:0000256" key="3">
    <source>
        <dbReference type="ARBA" id="ARBA00004721"/>
    </source>
</evidence>
<feature type="binding site" description="axial binding residue" evidence="13">
    <location>
        <position position="487"/>
    </location>
    <ligand>
        <name>heme</name>
        <dbReference type="ChEBI" id="CHEBI:30413"/>
    </ligand>
    <ligandPart>
        <name>Fe</name>
        <dbReference type="ChEBI" id="CHEBI:18248"/>
    </ligandPart>
</feature>
<evidence type="ECO:0000256" key="7">
    <source>
        <dbReference type="ARBA" id="ARBA00022723"/>
    </source>
</evidence>
<keyword evidence="6" id="KW-0812">Transmembrane</keyword>
<dbReference type="InterPro" id="IPR002401">
    <property type="entry name" value="Cyt_P450_E_grp-I"/>
</dbReference>
<keyword evidence="7 13" id="KW-0479">Metal-binding</keyword>
<protein>
    <submittedName>
        <fullName evidence="14">Cytochrome P450</fullName>
    </submittedName>
</protein>
<dbReference type="Proteomes" id="UP000807353">
    <property type="component" value="Unassembled WGS sequence"/>
</dbReference>
<keyword evidence="9" id="KW-0560">Oxidoreductase</keyword>
<name>A0A9P6CFN0_9AGAR</name>
<dbReference type="EMBL" id="MU150322">
    <property type="protein sequence ID" value="KAF9459159.1"/>
    <property type="molecule type" value="Genomic_DNA"/>
</dbReference>
<dbReference type="Pfam" id="PF00067">
    <property type="entry name" value="p450"/>
    <property type="match status" value="1"/>
</dbReference>
<organism evidence="14 15">
    <name type="scientific">Collybia nuda</name>
    <dbReference type="NCBI Taxonomy" id="64659"/>
    <lineage>
        <taxon>Eukaryota</taxon>
        <taxon>Fungi</taxon>
        <taxon>Dikarya</taxon>
        <taxon>Basidiomycota</taxon>
        <taxon>Agaricomycotina</taxon>
        <taxon>Agaricomycetes</taxon>
        <taxon>Agaricomycetidae</taxon>
        <taxon>Agaricales</taxon>
        <taxon>Tricholomatineae</taxon>
        <taxon>Clitocybaceae</taxon>
        <taxon>Collybia</taxon>
    </lineage>
</organism>
<dbReference type="GO" id="GO:0020037">
    <property type="term" value="F:heme binding"/>
    <property type="evidence" value="ECO:0007669"/>
    <property type="project" value="InterPro"/>
</dbReference>
<accession>A0A9P6CFN0</accession>
<comment type="pathway">
    <text evidence="3">Secondary metabolite biosynthesis; terpenoid biosynthesis.</text>
</comment>
<comment type="cofactor">
    <cofactor evidence="1 13">
        <name>heme</name>
        <dbReference type="ChEBI" id="CHEBI:30413"/>
    </cofactor>
</comment>
<dbReference type="AlphaFoldDB" id="A0A9P6CFN0"/>
<dbReference type="PANTHER" id="PTHR24305">
    <property type="entry name" value="CYTOCHROME P450"/>
    <property type="match status" value="1"/>
</dbReference>
<keyword evidence="12" id="KW-0472">Membrane</keyword>
<evidence type="ECO:0000256" key="12">
    <source>
        <dbReference type="ARBA" id="ARBA00023136"/>
    </source>
</evidence>
<dbReference type="Gene3D" id="1.10.630.10">
    <property type="entry name" value="Cytochrome P450"/>
    <property type="match status" value="1"/>
</dbReference>
<dbReference type="PRINTS" id="PR00463">
    <property type="entry name" value="EP450I"/>
</dbReference>
<evidence type="ECO:0000313" key="15">
    <source>
        <dbReference type="Proteomes" id="UP000807353"/>
    </source>
</evidence>
<evidence type="ECO:0000256" key="2">
    <source>
        <dbReference type="ARBA" id="ARBA00004370"/>
    </source>
</evidence>
<dbReference type="SUPFAM" id="SSF48264">
    <property type="entry name" value="Cytochrome P450"/>
    <property type="match status" value="1"/>
</dbReference>
<gene>
    <name evidence="14" type="ORF">BDZ94DRAFT_1268936</name>
</gene>
<dbReference type="InterPro" id="IPR050121">
    <property type="entry name" value="Cytochrome_P450_monoxygenase"/>
</dbReference>
<evidence type="ECO:0000256" key="5">
    <source>
        <dbReference type="ARBA" id="ARBA00022617"/>
    </source>
</evidence>
<proteinExistence type="inferred from homology"/>
<comment type="caution">
    <text evidence="14">The sequence shown here is derived from an EMBL/GenBank/DDBJ whole genome shotgun (WGS) entry which is preliminary data.</text>
</comment>
<dbReference type="GO" id="GO:0016705">
    <property type="term" value="F:oxidoreductase activity, acting on paired donors, with incorporation or reduction of molecular oxygen"/>
    <property type="evidence" value="ECO:0007669"/>
    <property type="project" value="InterPro"/>
</dbReference>
<evidence type="ECO:0000256" key="13">
    <source>
        <dbReference type="PIRSR" id="PIRSR602401-1"/>
    </source>
</evidence>
<dbReference type="PRINTS" id="PR00385">
    <property type="entry name" value="P450"/>
</dbReference>
<dbReference type="InterPro" id="IPR036396">
    <property type="entry name" value="Cyt_P450_sf"/>
</dbReference>
<keyword evidence="15" id="KW-1185">Reference proteome</keyword>
<dbReference type="GO" id="GO:0016020">
    <property type="term" value="C:membrane"/>
    <property type="evidence" value="ECO:0007669"/>
    <property type="project" value="UniProtKB-SubCell"/>
</dbReference>
<comment type="similarity">
    <text evidence="4">Belongs to the cytochrome P450 family.</text>
</comment>
<sequence>MFVLITKAIALYVISWVLWRLLRRIVVKSDVDNIPGPASHSFWKGNFGELFNINAWKYHEELTQQYGKVVRINALLGDKQLYVYDPKAMHHIVVKDQYVYEETQAFIQGNRLLFGDGLLSTLGEHHRKQRKMMNPVFSIAHMRGMIPIFYEVTHKLHAALNSRVIDGPREIDMHRWMSRTALELIGQSGLGYSFDSLTDESDSHPYSTSVKQLIPTIFSLFLPRTYLLPALVKIGTPRFRKYIVDHVLPWQVLQKLRNIVDVMHNTSTEILEAKKKALEEGDEAVFKQVGRGKDILSILIKANMNASDEDKLSDREVLGQMSTFIFAGMDTTSNALSRILHLLATRPEVQEKLRQEIITSQRRNEGDIPYDDLVSLPFLDAVCRETLRLYPPVSVVHRTTCHEAVLPLSTPIRGIDGREMQEIVIPGNTNVILSIIGSNRDPALWGPDSYEWKPERWLSPLPETLTEAHIPGIYSHLMTFLGGGRACIGFKFSQLEMKVVLSILLTHFQFALPESEIIWEMNAIASPTVKGIGRPSLPLKVTLIN</sequence>
<keyword evidence="10 13" id="KW-0408">Iron</keyword>
<evidence type="ECO:0000256" key="4">
    <source>
        <dbReference type="ARBA" id="ARBA00010617"/>
    </source>
</evidence>
<keyword evidence="5 13" id="KW-0349">Heme</keyword>
<evidence type="ECO:0000256" key="11">
    <source>
        <dbReference type="ARBA" id="ARBA00023033"/>
    </source>
</evidence>
<evidence type="ECO:0000256" key="1">
    <source>
        <dbReference type="ARBA" id="ARBA00001971"/>
    </source>
</evidence>
<evidence type="ECO:0000256" key="8">
    <source>
        <dbReference type="ARBA" id="ARBA00022989"/>
    </source>
</evidence>
<evidence type="ECO:0000313" key="14">
    <source>
        <dbReference type="EMBL" id="KAF9459159.1"/>
    </source>
</evidence>
<dbReference type="PANTHER" id="PTHR24305:SF166">
    <property type="entry name" value="CYTOCHROME P450 12A4, MITOCHONDRIAL-RELATED"/>
    <property type="match status" value="1"/>
</dbReference>
<dbReference type="InterPro" id="IPR001128">
    <property type="entry name" value="Cyt_P450"/>
</dbReference>
<comment type="subcellular location">
    <subcellularLocation>
        <location evidence="2">Membrane</location>
    </subcellularLocation>
</comment>
<dbReference type="OrthoDB" id="1470350at2759"/>
<reference evidence="14" key="1">
    <citation type="submission" date="2020-11" db="EMBL/GenBank/DDBJ databases">
        <authorList>
            <consortium name="DOE Joint Genome Institute"/>
            <person name="Ahrendt S."/>
            <person name="Riley R."/>
            <person name="Andreopoulos W."/>
            <person name="Labutti K."/>
            <person name="Pangilinan J."/>
            <person name="Ruiz-Duenas F.J."/>
            <person name="Barrasa J.M."/>
            <person name="Sanchez-Garcia M."/>
            <person name="Camarero S."/>
            <person name="Miyauchi S."/>
            <person name="Serrano A."/>
            <person name="Linde D."/>
            <person name="Babiker R."/>
            <person name="Drula E."/>
            <person name="Ayuso-Fernandez I."/>
            <person name="Pacheco R."/>
            <person name="Padilla G."/>
            <person name="Ferreira P."/>
            <person name="Barriuso J."/>
            <person name="Kellner H."/>
            <person name="Castanera R."/>
            <person name="Alfaro M."/>
            <person name="Ramirez L."/>
            <person name="Pisabarro A.G."/>
            <person name="Kuo A."/>
            <person name="Tritt A."/>
            <person name="Lipzen A."/>
            <person name="He G."/>
            <person name="Yan M."/>
            <person name="Ng V."/>
            <person name="Cullen D."/>
            <person name="Martin F."/>
            <person name="Rosso M.-N."/>
            <person name="Henrissat B."/>
            <person name="Hibbett D."/>
            <person name="Martinez A.T."/>
            <person name="Grigoriev I.V."/>
        </authorList>
    </citation>
    <scope>NUCLEOTIDE SEQUENCE</scope>
    <source>
        <strain evidence="14">CBS 247.69</strain>
    </source>
</reference>
<evidence type="ECO:0000256" key="6">
    <source>
        <dbReference type="ARBA" id="ARBA00022692"/>
    </source>
</evidence>
<dbReference type="GO" id="GO:0004497">
    <property type="term" value="F:monooxygenase activity"/>
    <property type="evidence" value="ECO:0007669"/>
    <property type="project" value="UniProtKB-KW"/>
</dbReference>
<dbReference type="GO" id="GO:0005506">
    <property type="term" value="F:iron ion binding"/>
    <property type="evidence" value="ECO:0007669"/>
    <property type="project" value="InterPro"/>
</dbReference>
<evidence type="ECO:0000256" key="9">
    <source>
        <dbReference type="ARBA" id="ARBA00023002"/>
    </source>
</evidence>
<evidence type="ECO:0000256" key="10">
    <source>
        <dbReference type="ARBA" id="ARBA00023004"/>
    </source>
</evidence>
<keyword evidence="11" id="KW-0503">Monooxygenase</keyword>
<keyword evidence="8" id="KW-1133">Transmembrane helix</keyword>
<dbReference type="CDD" id="cd11069">
    <property type="entry name" value="CYP_FUM15-like"/>
    <property type="match status" value="1"/>
</dbReference>